<dbReference type="InterPro" id="IPR011034">
    <property type="entry name" value="Formyl_transferase-like_C_sf"/>
</dbReference>
<dbReference type="CDD" id="cd08702">
    <property type="entry name" value="Arna_FMT_C"/>
    <property type="match status" value="1"/>
</dbReference>
<dbReference type="InterPro" id="IPR005793">
    <property type="entry name" value="Formyl_trans_C"/>
</dbReference>
<dbReference type="PANTHER" id="PTHR11138">
    <property type="entry name" value="METHIONYL-TRNA FORMYLTRANSFERASE"/>
    <property type="match status" value="1"/>
</dbReference>
<dbReference type="InterPro" id="IPR036477">
    <property type="entry name" value="Formyl_transf_N_sf"/>
</dbReference>
<proteinExistence type="predicted"/>
<dbReference type="AlphaFoldDB" id="A0A6G4HT64"/>
<dbReference type="SUPFAM" id="SSF53328">
    <property type="entry name" value="Formyltransferase"/>
    <property type="match status" value="1"/>
</dbReference>
<dbReference type="GO" id="GO:0005829">
    <property type="term" value="C:cytosol"/>
    <property type="evidence" value="ECO:0007669"/>
    <property type="project" value="TreeGrafter"/>
</dbReference>
<name>A0A6G4HT64_CLOBO</name>
<dbReference type="Gene3D" id="3.40.50.12230">
    <property type="match status" value="1"/>
</dbReference>
<evidence type="ECO:0000313" key="1">
    <source>
        <dbReference type="EMBL" id="NFV16368.1"/>
    </source>
</evidence>
<dbReference type="Pfam" id="PF00551">
    <property type="entry name" value="Formyl_trans_N"/>
    <property type="match status" value="1"/>
</dbReference>
<dbReference type="PANTHER" id="PTHR11138:SF5">
    <property type="entry name" value="METHIONYL-TRNA FORMYLTRANSFERASE, MITOCHONDRIAL"/>
    <property type="match status" value="1"/>
</dbReference>
<dbReference type="GO" id="GO:0004479">
    <property type="term" value="F:methionyl-tRNA formyltransferase activity"/>
    <property type="evidence" value="ECO:0007669"/>
    <property type="project" value="TreeGrafter"/>
</dbReference>
<comment type="caution">
    <text evidence="1">The sequence shown here is derived from an EMBL/GenBank/DDBJ whole genome shotgun (WGS) entry which is preliminary data.</text>
</comment>
<dbReference type="InterPro" id="IPR001555">
    <property type="entry name" value="GART_AS"/>
</dbReference>
<gene>
    <name evidence="1" type="ORF">FDG29_09385</name>
</gene>
<dbReference type="Pfam" id="PF02911">
    <property type="entry name" value="Formyl_trans_C"/>
    <property type="match status" value="1"/>
</dbReference>
<sequence length="314" mass="36715">MNININREVVTLERLMLFIATEKGYSVLKKIYECKKDCLVSVISFNEVNVKKNYFKSIKNFCIEKKILFYNWVDIKHEVIDLIKYYNITVAFAIGWRYILPLEINDYMKNKLMVFHDSLLPKYRGFAPTPTAIIYGEEELGMSVIYAEDDMDTGDIIIQKKFKLKSGLYIEDVIKILSEIYDDSAIELISMIENNKIKVERQDNSKATYSIWRDPEDCEIDWNLSSKEIYNLIRAVSEPYTGAFTYLNTKKIFIWRAEILADKMFVIRYPGKLWSIVDNCPIVICGKGMIKLLKVTDECGNIIKFNKVRVRLGK</sequence>
<dbReference type="InterPro" id="IPR002376">
    <property type="entry name" value="Formyl_transf_N"/>
</dbReference>
<dbReference type="RefSeq" id="WP_061311464.1">
    <property type="nucleotide sequence ID" value="NZ_JACBCU010000001.1"/>
</dbReference>
<accession>A0A6G4HT64</accession>
<protein>
    <submittedName>
        <fullName evidence="1">Uncharacterized protein</fullName>
    </submittedName>
</protein>
<reference evidence="1" key="1">
    <citation type="submission" date="2019-04" db="EMBL/GenBank/DDBJ databases">
        <title>Genome sequencing of Clostridium botulinum Groups I-IV and Clostridium butyricum.</title>
        <authorList>
            <person name="Brunt J."/>
            <person name="Van Vliet A.H.M."/>
            <person name="Stringer S.C."/>
            <person name="Carter A.T."/>
            <person name="Peck M.W."/>
        </authorList>
    </citation>
    <scope>NUCLEOTIDE SEQUENCE</scope>
    <source>
        <strain evidence="1">751/1</strain>
    </source>
</reference>
<organism evidence="1">
    <name type="scientific">Clostridium botulinum</name>
    <dbReference type="NCBI Taxonomy" id="1491"/>
    <lineage>
        <taxon>Bacteria</taxon>
        <taxon>Bacillati</taxon>
        <taxon>Bacillota</taxon>
        <taxon>Clostridia</taxon>
        <taxon>Eubacteriales</taxon>
        <taxon>Clostridiaceae</taxon>
        <taxon>Clostridium</taxon>
    </lineage>
</organism>
<dbReference type="EMBL" id="SXEU01000003">
    <property type="protein sequence ID" value="NFV16368.1"/>
    <property type="molecule type" value="Genomic_DNA"/>
</dbReference>
<dbReference type="PROSITE" id="PS00373">
    <property type="entry name" value="GART"/>
    <property type="match status" value="1"/>
</dbReference>
<dbReference type="SUPFAM" id="SSF50486">
    <property type="entry name" value="FMT C-terminal domain-like"/>
    <property type="match status" value="1"/>
</dbReference>